<protein>
    <submittedName>
        <fullName evidence="1">Energy transducer TonB</fullName>
    </submittedName>
</protein>
<dbReference type="Proteomes" id="UP000050342">
    <property type="component" value="Unassembled WGS sequence"/>
</dbReference>
<reference evidence="1 2" key="1">
    <citation type="submission" date="2015-10" db="EMBL/GenBank/DDBJ databases">
        <title>Pseudomonas helleri sp. nov. and Pseudomonas weihenstephanensis sp. nov., isolated from raw cows milk.</title>
        <authorList>
            <person name="Von Neubeck M."/>
            <person name="Huptas C."/>
            <person name="Wenning M."/>
            <person name="Scherer S."/>
        </authorList>
    </citation>
    <scope>NUCLEOTIDE SEQUENCE [LARGE SCALE GENOMIC DNA]</scope>
    <source>
        <strain evidence="1 2">BSTT44</strain>
    </source>
</reference>
<accession>A0A0Q0X4D4</accession>
<evidence type="ECO:0000313" key="2">
    <source>
        <dbReference type="Proteomes" id="UP000050342"/>
    </source>
</evidence>
<evidence type="ECO:0000313" key="1">
    <source>
        <dbReference type="EMBL" id="KQB54770.1"/>
    </source>
</evidence>
<comment type="caution">
    <text evidence="1">The sequence shown here is derived from an EMBL/GenBank/DDBJ whole genome shotgun (WGS) entry which is preliminary data.</text>
</comment>
<gene>
    <name evidence="1" type="ORF">AQS70_20760</name>
</gene>
<dbReference type="RefSeq" id="WP_055101839.1">
    <property type="nucleotide sequence ID" value="NZ_LLWH01000049.1"/>
</dbReference>
<proteinExistence type="predicted"/>
<organism evidence="1 2">
    <name type="scientific">Pseudomonas endophytica</name>
    <dbReference type="NCBI Taxonomy" id="1563157"/>
    <lineage>
        <taxon>Bacteria</taxon>
        <taxon>Pseudomonadati</taxon>
        <taxon>Pseudomonadota</taxon>
        <taxon>Gammaproteobacteria</taxon>
        <taxon>Pseudomonadales</taxon>
        <taxon>Pseudomonadaceae</taxon>
        <taxon>Pseudomonas</taxon>
    </lineage>
</organism>
<dbReference type="AlphaFoldDB" id="A0A0Q0X4D4"/>
<sequence length="207" mass="22675">MSDIHCTSIGFIAPVGDYGRHNSQVTGSVNHLWKDFYAQALAEQSAPDAAFSTLNTPAPSVVENSPPEGGSDLLSRIVTQRQCEVHDTELQPPQALFLPIAEFELALLPAPAPPFPAEEIAAQQHLQDLTNTWVRPRVMAQGHPLPEPGPAPEPRSLHLPIAELEWALLDTPAEPYDATTLMEQQRAMDFDLAWARPLIINNLRLAA</sequence>
<name>A0A0Q0X4D4_9PSED</name>
<dbReference type="EMBL" id="LLWH01000049">
    <property type="protein sequence ID" value="KQB54770.1"/>
    <property type="molecule type" value="Genomic_DNA"/>
</dbReference>
<keyword evidence="2" id="KW-1185">Reference proteome</keyword>
<dbReference type="OrthoDB" id="7002825at2"/>